<evidence type="ECO:0000256" key="4">
    <source>
        <dbReference type="ARBA" id="ARBA00023136"/>
    </source>
</evidence>
<organism evidence="7 8">
    <name type="scientific">Acidianus sulfidivorans JP7</name>
    <dbReference type="NCBI Taxonomy" id="619593"/>
    <lineage>
        <taxon>Archaea</taxon>
        <taxon>Thermoproteota</taxon>
        <taxon>Thermoprotei</taxon>
        <taxon>Sulfolobales</taxon>
        <taxon>Sulfolobaceae</taxon>
        <taxon>Acidianus</taxon>
    </lineage>
</organism>
<dbReference type="InterPro" id="IPR020846">
    <property type="entry name" value="MFS_dom"/>
</dbReference>
<reference evidence="7 8" key="1">
    <citation type="submission" date="2018-05" db="EMBL/GenBank/DDBJ databases">
        <title>Complete Genome Sequences of Extremely Thermoacidophilic, Metal-Mobilizing Type-Strain Members of the Archaeal Family Sulfolobaceae: Acidianus brierleyi DSM-1651T, Acidianus sulfidivorans DSM-18786T, Metallosphaera hakonensis DSM-7519T, and Metallosphaera prunae DSM-10039T.</title>
        <authorList>
            <person name="Counts J.A."/>
            <person name="Kelly R.M."/>
        </authorList>
    </citation>
    <scope>NUCLEOTIDE SEQUENCE [LARGE SCALE GENOMIC DNA]</scope>
    <source>
        <strain evidence="7 8">JP7</strain>
    </source>
</reference>
<dbReference type="InterPro" id="IPR036259">
    <property type="entry name" value="MFS_trans_sf"/>
</dbReference>
<keyword evidence="3 5" id="KW-1133">Transmembrane helix</keyword>
<proteinExistence type="predicted"/>
<dbReference type="GeneID" id="36837310"/>
<evidence type="ECO:0000256" key="5">
    <source>
        <dbReference type="SAM" id="Phobius"/>
    </source>
</evidence>
<feature type="domain" description="Major facilitator superfamily (MFS) profile" evidence="6">
    <location>
        <begin position="20"/>
        <end position="450"/>
    </location>
</feature>
<dbReference type="SUPFAM" id="SSF103473">
    <property type="entry name" value="MFS general substrate transporter"/>
    <property type="match status" value="1"/>
</dbReference>
<evidence type="ECO:0000256" key="2">
    <source>
        <dbReference type="ARBA" id="ARBA00022692"/>
    </source>
</evidence>
<dbReference type="Pfam" id="PF00083">
    <property type="entry name" value="Sugar_tr"/>
    <property type="match status" value="1"/>
</dbReference>
<dbReference type="GO" id="GO:0022857">
    <property type="term" value="F:transmembrane transporter activity"/>
    <property type="evidence" value="ECO:0007669"/>
    <property type="project" value="InterPro"/>
</dbReference>
<evidence type="ECO:0000256" key="3">
    <source>
        <dbReference type="ARBA" id="ARBA00022989"/>
    </source>
</evidence>
<feature type="transmembrane region" description="Helical" evidence="5">
    <location>
        <begin position="250"/>
        <end position="272"/>
    </location>
</feature>
<feature type="transmembrane region" description="Helical" evidence="5">
    <location>
        <begin position="182"/>
        <end position="201"/>
    </location>
</feature>
<evidence type="ECO:0000259" key="6">
    <source>
        <dbReference type="PROSITE" id="PS50850"/>
    </source>
</evidence>
<evidence type="ECO:0000313" key="8">
    <source>
        <dbReference type="Proteomes" id="UP000248410"/>
    </source>
</evidence>
<dbReference type="Proteomes" id="UP000248410">
    <property type="component" value="Chromosome"/>
</dbReference>
<feature type="transmembrane region" description="Helical" evidence="5">
    <location>
        <begin position="66"/>
        <end position="86"/>
    </location>
</feature>
<dbReference type="InterPro" id="IPR005828">
    <property type="entry name" value="MFS_sugar_transport-like"/>
</dbReference>
<keyword evidence="2 5" id="KW-0812">Transmembrane</keyword>
<gene>
    <name evidence="7" type="ORF">DFR86_05035</name>
</gene>
<name>A0A2U9ILW1_9CREN</name>
<protein>
    <submittedName>
        <fullName evidence="7">MFS transporter</fullName>
    </submittedName>
</protein>
<dbReference type="PROSITE" id="PS00217">
    <property type="entry name" value="SUGAR_TRANSPORT_2"/>
    <property type="match status" value="1"/>
</dbReference>
<dbReference type="CDD" id="cd17364">
    <property type="entry name" value="MFS_PhT"/>
    <property type="match status" value="1"/>
</dbReference>
<dbReference type="Gene3D" id="1.20.1250.20">
    <property type="entry name" value="MFS general substrate transporter like domains"/>
    <property type="match status" value="1"/>
</dbReference>
<feature type="transmembrane region" description="Helical" evidence="5">
    <location>
        <begin position="292"/>
        <end position="317"/>
    </location>
</feature>
<evidence type="ECO:0000256" key="1">
    <source>
        <dbReference type="ARBA" id="ARBA00004141"/>
    </source>
</evidence>
<dbReference type="AlphaFoldDB" id="A0A2U9ILW1"/>
<feature type="transmembrane region" description="Helical" evidence="5">
    <location>
        <begin position="106"/>
        <end position="131"/>
    </location>
</feature>
<dbReference type="OrthoDB" id="117970at2157"/>
<accession>A0A2U9ILW1</accession>
<keyword evidence="4 5" id="KW-0472">Membrane</keyword>
<feature type="transmembrane region" description="Helical" evidence="5">
    <location>
        <begin position="152"/>
        <end position="176"/>
    </location>
</feature>
<dbReference type="PROSITE" id="PS50850">
    <property type="entry name" value="MFS"/>
    <property type="match status" value="1"/>
</dbReference>
<dbReference type="PROSITE" id="PS00216">
    <property type="entry name" value="SUGAR_TRANSPORT_1"/>
    <property type="match status" value="1"/>
</dbReference>
<comment type="subcellular location">
    <subcellularLocation>
        <location evidence="1">Membrane</location>
        <topology evidence="1">Multi-pass membrane protein</topology>
    </subcellularLocation>
</comment>
<dbReference type="RefSeq" id="WP_110379875.1">
    <property type="nucleotide sequence ID" value="NZ_CP029288.2"/>
</dbReference>
<feature type="transmembrane region" description="Helical" evidence="5">
    <location>
        <begin position="427"/>
        <end position="446"/>
    </location>
</feature>
<feature type="transmembrane region" description="Helical" evidence="5">
    <location>
        <begin position="329"/>
        <end position="345"/>
    </location>
</feature>
<dbReference type="KEGG" id="asul:DFR86_05035"/>
<feature type="transmembrane region" description="Helical" evidence="5">
    <location>
        <begin position="20"/>
        <end position="46"/>
    </location>
</feature>
<dbReference type="PANTHER" id="PTHR24064">
    <property type="entry name" value="SOLUTE CARRIER FAMILY 22 MEMBER"/>
    <property type="match status" value="1"/>
</dbReference>
<evidence type="ECO:0000313" key="7">
    <source>
        <dbReference type="EMBL" id="AWR96985.1"/>
    </source>
</evidence>
<feature type="transmembrane region" description="Helical" evidence="5">
    <location>
        <begin position="351"/>
        <end position="372"/>
    </location>
</feature>
<dbReference type="EMBL" id="CP029288">
    <property type="protein sequence ID" value="AWR96985.1"/>
    <property type="molecule type" value="Genomic_DNA"/>
</dbReference>
<keyword evidence="8" id="KW-1185">Reference proteome</keyword>
<dbReference type="InterPro" id="IPR005829">
    <property type="entry name" value="Sugar_transporter_CS"/>
</dbReference>
<sequence>MNDPFKNLDDLKLTFNHIKIWYTSGMGFFTDAYDLLIIGFIIDIFLANKIPGFDLSTSSGKALEGLLGASSIITAVLGQLVFGFLGDRIGRKAVYGTEAGLMTAGAFLSALSPSLIWLIIFRMIMGLGIGGDYPISATIMSEYANVKDRGKLIALVFANQGIGSLAAVAVGAISAFSLPPDIAWRVMAGIGAIPAATVIYLRRKVPETPRYSALVKGDIKEAEKSASFLGTKIDTSTRVREKKITIGEFFAKYGLLLIGTAGSWFILDIAYYGTGVYSGSIVTSILGKPSSVGFEIVEAGVPYMVGFFGYFTAVALMDKLGRRWIQAQGFVLMAILYGIVSLVMLTSGTKVIGFTIPVNMAFALYALSFFFIDFGPNTTTFVIPAEVYPTSYRTTGHGISAAAGKLGGAITTYLFPSLISSIGIKNILEMLAIMSIIGAILTLAFIKEPKLKSLEEVSKEELVEEKSNVQQ</sequence>
<dbReference type="GO" id="GO:0016020">
    <property type="term" value="C:membrane"/>
    <property type="evidence" value="ECO:0007669"/>
    <property type="project" value="UniProtKB-SubCell"/>
</dbReference>